<dbReference type="Proteomes" id="UP001596174">
    <property type="component" value="Unassembled WGS sequence"/>
</dbReference>
<reference evidence="2" key="1">
    <citation type="journal article" date="2019" name="Int. J. Syst. Evol. Microbiol.">
        <title>The Global Catalogue of Microorganisms (GCM) 10K type strain sequencing project: providing services to taxonomists for standard genome sequencing and annotation.</title>
        <authorList>
            <consortium name="The Broad Institute Genomics Platform"/>
            <consortium name="The Broad Institute Genome Sequencing Center for Infectious Disease"/>
            <person name="Wu L."/>
            <person name="Ma J."/>
        </authorList>
    </citation>
    <scope>NUCLEOTIDE SEQUENCE [LARGE SCALE GENOMIC DNA]</scope>
    <source>
        <strain evidence="2">JCM 4816</strain>
    </source>
</reference>
<sequence length="60" mass="6397">MAAHDPVALAEIEMYSNLIIAASATEEEQLPAERIDQIIGVERPRVPAQRTPDDAPSAAG</sequence>
<organism evidence="1 2">
    <name type="scientific">Streptacidiphilus monticola</name>
    <dbReference type="NCBI Taxonomy" id="2161674"/>
    <lineage>
        <taxon>Bacteria</taxon>
        <taxon>Bacillati</taxon>
        <taxon>Actinomycetota</taxon>
        <taxon>Actinomycetes</taxon>
        <taxon>Kitasatosporales</taxon>
        <taxon>Streptomycetaceae</taxon>
        <taxon>Streptacidiphilus</taxon>
    </lineage>
</organism>
<dbReference type="RefSeq" id="WP_380579193.1">
    <property type="nucleotide sequence ID" value="NZ_JBHSQJ010000007.1"/>
</dbReference>
<proteinExistence type="predicted"/>
<evidence type="ECO:0000313" key="1">
    <source>
        <dbReference type="EMBL" id="MFC5906107.1"/>
    </source>
</evidence>
<evidence type="ECO:0000313" key="2">
    <source>
        <dbReference type="Proteomes" id="UP001596174"/>
    </source>
</evidence>
<protein>
    <recommendedName>
        <fullName evidence="3">ABC transporter ATP-binding protein</fullName>
    </recommendedName>
</protein>
<keyword evidence="2" id="KW-1185">Reference proteome</keyword>
<gene>
    <name evidence="1" type="ORF">ACFP3V_02575</name>
</gene>
<dbReference type="EMBL" id="JBHSQJ010000007">
    <property type="protein sequence ID" value="MFC5906107.1"/>
    <property type="molecule type" value="Genomic_DNA"/>
</dbReference>
<comment type="caution">
    <text evidence="1">The sequence shown here is derived from an EMBL/GenBank/DDBJ whole genome shotgun (WGS) entry which is preliminary data.</text>
</comment>
<evidence type="ECO:0008006" key="3">
    <source>
        <dbReference type="Google" id="ProtNLM"/>
    </source>
</evidence>
<name>A0ABW1FXM1_9ACTN</name>
<accession>A0ABW1FXM1</accession>